<dbReference type="OrthoDB" id="6768210at2759"/>
<name>A0A9N9SR85_DIABA</name>
<dbReference type="Proteomes" id="UP001153709">
    <property type="component" value="Chromosome 1"/>
</dbReference>
<protein>
    <submittedName>
        <fullName evidence="1">Uncharacterized protein</fullName>
    </submittedName>
</protein>
<dbReference type="EMBL" id="OU898276">
    <property type="protein sequence ID" value="CAG9827812.1"/>
    <property type="molecule type" value="Genomic_DNA"/>
</dbReference>
<dbReference type="AlphaFoldDB" id="A0A9N9SR85"/>
<organism evidence="1 2">
    <name type="scientific">Diabrotica balteata</name>
    <name type="common">Banded cucumber beetle</name>
    <dbReference type="NCBI Taxonomy" id="107213"/>
    <lineage>
        <taxon>Eukaryota</taxon>
        <taxon>Metazoa</taxon>
        <taxon>Ecdysozoa</taxon>
        <taxon>Arthropoda</taxon>
        <taxon>Hexapoda</taxon>
        <taxon>Insecta</taxon>
        <taxon>Pterygota</taxon>
        <taxon>Neoptera</taxon>
        <taxon>Endopterygota</taxon>
        <taxon>Coleoptera</taxon>
        <taxon>Polyphaga</taxon>
        <taxon>Cucujiformia</taxon>
        <taxon>Chrysomeloidea</taxon>
        <taxon>Chrysomelidae</taxon>
        <taxon>Galerucinae</taxon>
        <taxon>Diabroticina</taxon>
        <taxon>Diabroticites</taxon>
        <taxon>Diabrotica</taxon>
    </lineage>
</organism>
<proteinExistence type="predicted"/>
<evidence type="ECO:0000313" key="2">
    <source>
        <dbReference type="Proteomes" id="UP001153709"/>
    </source>
</evidence>
<accession>A0A9N9SR85</accession>
<gene>
    <name evidence="1" type="ORF">DIABBA_LOCUS1784</name>
</gene>
<reference evidence="1" key="1">
    <citation type="submission" date="2022-01" db="EMBL/GenBank/DDBJ databases">
        <authorList>
            <person name="King R."/>
        </authorList>
    </citation>
    <scope>NUCLEOTIDE SEQUENCE</scope>
</reference>
<evidence type="ECO:0000313" key="1">
    <source>
        <dbReference type="EMBL" id="CAG9827812.1"/>
    </source>
</evidence>
<sequence length="106" mass="12547">MYQLYLDNCTEDSQVPVALRKYRSIFCEEFDLSFFTPKKDQCLICAKYAKADLEQRKNLEIIYEEHRKRNEICQAAKRIDKDKANKDKANKDKTFMSVTLDLQAIL</sequence>
<keyword evidence="2" id="KW-1185">Reference proteome</keyword>